<dbReference type="HOGENOM" id="CLU_687440_0_0_1"/>
<feature type="region of interest" description="Disordered" evidence="1">
    <location>
        <begin position="369"/>
        <end position="401"/>
    </location>
</feature>
<keyword evidence="4" id="KW-1185">Reference proteome</keyword>
<dbReference type="Proteomes" id="UP000008281">
    <property type="component" value="Unassembled WGS sequence"/>
</dbReference>
<keyword evidence="2" id="KW-0812">Transmembrane</keyword>
<name>E3MSI3_CAERE</name>
<dbReference type="EMBL" id="DS268473">
    <property type="protein sequence ID" value="EFP08351.1"/>
    <property type="molecule type" value="Genomic_DNA"/>
</dbReference>
<protein>
    <submittedName>
        <fullName evidence="3">Uncharacterized protein</fullName>
    </submittedName>
</protein>
<feature type="region of interest" description="Disordered" evidence="1">
    <location>
        <begin position="87"/>
        <end position="166"/>
    </location>
</feature>
<dbReference type="InParanoid" id="E3MSI3"/>
<evidence type="ECO:0000313" key="4">
    <source>
        <dbReference type="Proteomes" id="UP000008281"/>
    </source>
</evidence>
<organism evidence="4">
    <name type="scientific">Caenorhabditis remanei</name>
    <name type="common">Caenorhabditis vulgaris</name>
    <dbReference type="NCBI Taxonomy" id="31234"/>
    <lineage>
        <taxon>Eukaryota</taxon>
        <taxon>Metazoa</taxon>
        <taxon>Ecdysozoa</taxon>
        <taxon>Nematoda</taxon>
        <taxon>Chromadorea</taxon>
        <taxon>Rhabditida</taxon>
        <taxon>Rhabditina</taxon>
        <taxon>Rhabditomorpha</taxon>
        <taxon>Rhabditoidea</taxon>
        <taxon>Rhabditidae</taxon>
        <taxon>Peloderinae</taxon>
        <taxon>Caenorhabditis</taxon>
    </lineage>
</organism>
<gene>
    <name evidence="3" type="ORF">CRE_16194</name>
</gene>
<keyword evidence="2" id="KW-0472">Membrane</keyword>
<evidence type="ECO:0000313" key="3">
    <source>
        <dbReference type="EMBL" id="EFP08351.1"/>
    </source>
</evidence>
<feature type="transmembrane region" description="Helical" evidence="2">
    <location>
        <begin position="240"/>
        <end position="263"/>
    </location>
</feature>
<reference evidence="3" key="1">
    <citation type="submission" date="2007-07" db="EMBL/GenBank/DDBJ databases">
        <title>PCAP assembly of the Caenorhabditis remanei genome.</title>
        <authorList>
            <consortium name="The Caenorhabditis remanei Sequencing Consortium"/>
            <person name="Wilson R.K."/>
        </authorList>
    </citation>
    <scope>NUCLEOTIDE SEQUENCE [LARGE SCALE GENOMIC DNA]</scope>
    <source>
        <strain evidence="3">PB4641</strain>
    </source>
</reference>
<feature type="compositionally biased region" description="Basic and acidic residues" evidence="1">
    <location>
        <begin position="369"/>
        <end position="382"/>
    </location>
</feature>
<feature type="transmembrane region" description="Helical" evidence="2">
    <location>
        <begin position="327"/>
        <end position="348"/>
    </location>
</feature>
<dbReference type="AlphaFoldDB" id="E3MSI3"/>
<proteinExistence type="predicted"/>
<feature type="transmembrane region" description="Helical" evidence="2">
    <location>
        <begin position="59"/>
        <end position="78"/>
    </location>
</feature>
<feature type="compositionally biased region" description="Gly residues" evidence="1">
    <location>
        <begin position="387"/>
        <end position="401"/>
    </location>
</feature>
<dbReference type="eggNOG" id="ENOG502TKCJ">
    <property type="taxonomic scope" value="Eukaryota"/>
</dbReference>
<evidence type="ECO:0000256" key="1">
    <source>
        <dbReference type="SAM" id="MobiDB-lite"/>
    </source>
</evidence>
<feature type="transmembrane region" description="Helical" evidence="2">
    <location>
        <begin position="283"/>
        <end position="307"/>
    </location>
</feature>
<feature type="compositionally biased region" description="Basic and acidic residues" evidence="1">
    <location>
        <begin position="128"/>
        <end position="158"/>
    </location>
</feature>
<evidence type="ECO:0000256" key="2">
    <source>
        <dbReference type="SAM" id="Phobius"/>
    </source>
</evidence>
<sequence>MPDVDLNQKVWGVKAKCIIGVINFFSSVIQLVLGGPTFLIDEKTAKLTKKYYKCGNVGINLSGLAASFVFIYLAIVLYKLGFAKPPPPPPPPRVIVRRRDEVDDEESDREEERPKSGGRRPRTPQKSGKREQSGTAERSEASGTGRLDKTGRSGEKSGKPGPGKTTEEEILAITFHDLSLHDTPVAHRVTLPTNSAPFLATSTHPLQLVPLYTTEKTALKMSQSVDLNYKVFGFKARSHIIAYFILEFATAALLFAAVIDYLNLPSKPPPGVKKMVLDELFPLPLNLLVGILRLMISILGLVGYAILGGSTKGYAGNFRKYYKLTYLVHWFNMFAEAIIRIYIGVVLFNLSFLYPVDPVIVYVEKKPNSRVERSLEESKQKTDSGPGNSGKTGGESGGEEE</sequence>
<accession>E3MSI3</accession>
<keyword evidence="2" id="KW-1133">Transmembrane helix</keyword>
<feature type="transmembrane region" description="Helical" evidence="2">
    <location>
        <begin position="17"/>
        <end position="39"/>
    </location>
</feature>